<dbReference type="CDD" id="cd16430">
    <property type="entry name" value="TraB"/>
    <property type="match status" value="1"/>
</dbReference>
<keyword evidence="2" id="KW-0812">Transmembrane</keyword>
<feature type="compositionally biased region" description="Polar residues" evidence="1">
    <location>
        <begin position="142"/>
        <end position="152"/>
    </location>
</feature>
<dbReference type="OrthoDB" id="15544at2"/>
<dbReference type="Proteomes" id="UP000318681">
    <property type="component" value="Unassembled WGS sequence"/>
</dbReference>
<organism evidence="3 4">
    <name type="scientific">Alterirhizorhabdus solaris</name>
    <dbReference type="NCBI Taxonomy" id="2529389"/>
    <lineage>
        <taxon>Bacteria</taxon>
        <taxon>Pseudomonadati</taxon>
        <taxon>Pseudomonadota</taxon>
        <taxon>Alphaproteobacteria</taxon>
        <taxon>Sphingomonadales</taxon>
        <taxon>Rhizorhabdaceae</taxon>
        <taxon>Alterirhizorhabdus</taxon>
    </lineage>
</organism>
<feature type="region of interest" description="Disordered" evidence="1">
    <location>
        <begin position="1"/>
        <end position="25"/>
    </location>
</feature>
<comment type="caution">
    <text evidence="3">The sequence shown here is derived from an EMBL/GenBank/DDBJ whole genome shotgun (WGS) entry which is preliminary data.</text>
</comment>
<dbReference type="Pfam" id="PF03743">
    <property type="entry name" value="TrbI"/>
    <property type="match status" value="1"/>
</dbReference>
<dbReference type="RefSeq" id="WP_145150383.1">
    <property type="nucleotide sequence ID" value="NZ_VNIM01000030.1"/>
</dbReference>
<evidence type="ECO:0000313" key="3">
    <source>
        <dbReference type="EMBL" id="TVV74621.1"/>
    </source>
</evidence>
<reference evidence="3 4" key="1">
    <citation type="submission" date="2019-07" db="EMBL/GenBank/DDBJ databases">
        <title>Sphingomonas solaris sp. nov., isolated from a solar panel from Boston, Massachusetts.</title>
        <authorList>
            <person name="Tanner K."/>
            <person name="Pascual J."/>
            <person name="Mancuso C."/>
            <person name="Pereto J."/>
            <person name="Khalil A."/>
            <person name="Vilanova C."/>
        </authorList>
    </citation>
    <scope>NUCLEOTIDE SEQUENCE [LARGE SCALE GENOMIC DNA]</scope>
    <source>
        <strain evidence="3 4">R4DWN</strain>
    </source>
</reference>
<keyword evidence="2" id="KW-0472">Membrane</keyword>
<accession>A0A558R5G4</accession>
<dbReference type="InterPro" id="IPR005498">
    <property type="entry name" value="T4SS_VirB10/TraB/TrbI"/>
</dbReference>
<evidence type="ECO:0000256" key="2">
    <source>
        <dbReference type="SAM" id="Phobius"/>
    </source>
</evidence>
<evidence type="ECO:0000256" key="1">
    <source>
        <dbReference type="SAM" id="MobiDB-lite"/>
    </source>
</evidence>
<name>A0A558R5G4_9SPHN</name>
<evidence type="ECO:0000313" key="4">
    <source>
        <dbReference type="Proteomes" id="UP000318681"/>
    </source>
</evidence>
<feature type="transmembrane region" description="Helical" evidence="2">
    <location>
        <begin position="35"/>
        <end position="53"/>
    </location>
</feature>
<sequence>MTAAPPPAAAAPVRPDDSGSAIGALNSKTRARQRLLLLGGGGTVAMALLWLVAGGGPSKRHDAQAPQKIETDGIVNRDLSQREFVAIYGNRLDAQARQLKSLEERRAVDPAIQAKLDALAAENQAMKADGAHTIDALTQENSTLRSELTRAQSAPPPTPISALPFGTRDSSIPSGSPLDPNLARDAGASALPAAAERQVKTLSFTTVAAEGAGAAKSGLRAGRPQAPAIEVEDSPDYLPPNSYAPARVIVGVDASAGVASQTDPLPVVLRITGPARSVVQDGKLLTTNIQGCVVNGAARGDLSAEKVYVKLQKMTCDQPGGRVAVSEVKGFISFAGKTGVRGRVVSREGSLVTQALLAGIVGGFGRGFSANANSVFSGLSSGTNGKREALGPSDIVQGGLGQGVGDAADTVSKYLIERAEQYQPVVEMPTGIDVEIVFLDGVYVRNSQ</sequence>
<gene>
    <name evidence="3" type="ORF">FOY91_09190</name>
</gene>
<protein>
    <submittedName>
        <fullName evidence="3">Conjugal transfer protein TraB</fullName>
    </submittedName>
</protein>
<dbReference type="AlphaFoldDB" id="A0A558R5G4"/>
<feature type="region of interest" description="Disordered" evidence="1">
    <location>
        <begin position="142"/>
        <end position="181"/>
    </location>
</feature>
<proteinExistence type="predicted"/>
<keyword evidence="2" id="KW-1133">Transmembrane helix</keyword>
<dbReference type="EMBL" id="VNIM01000030">
    <property type="protein sequence ID" value="TVV74621.1"/>
    <property type="molecule type" value="Genomic_DNA"/>
</dbReference>
<keyword evidence="4" id="KW-1185">Reference proteome</keyword>